<feature type="region of interest" description="Disordered" evidence="1">
    <location>
        <begin position="72"/>
        <end position="96"/>
    </location>
</feature>
<proteinExistence type="predicted"/>
<organism evidence="2">
    <name type="scientific">Hemiselmis tepida</name>
    <dbReference type="NCBI Taxonomy" id="464990"/>
    <lineage>
        <taxon>Eukaryota</taxon>
        <taxon>Cryptophyceae</taxon>
        <taxon>Cryptomonadales</taxon>
        <taxon>Hemiselmidaceae</taxon>
        <taxon>Hemiselmis</taxon>
    </lineage>
</organism>
<accession>A0A7S0VJH7</accession>
<evidence type="ECO:0000256" key="1">
    <source>
        <dbReference type="SAM" id="MobiDB-lite"/>
    </source>
</evidence>
<protein>
    <recommendedName>
        <fullName evidence="3">Sperm-tail PG-rich repeat-containing protein 2</fullName>
    </recommendedName>
</protein>
<evidence type="ECO:0000313" key="2">
    <source>
        <dbReference type="EMBL" id="CAD8790488.1"/>
    </source>
</evidence>
<gene>
    <name evidence="2" type="ORF">HTEP1355_LOCUS6221</name>
</gene>
<dbReference type="Pfam" id="PF07004">
    <property type="entry name" value="SHIPPO-rpt"/>
    <property type="match status" value="4"/>
</dbReference>
<dbReference type="EMBL" id="HBFN01010684">
    <property type="protein sequence ID" value="CAD8790488.1"/>
    <property type="molecule type" value="Transcribed_RNA"/>
</dbReference>
<dbReference type="AlphaFoldDB" id="A0A7S0VJH7"/>
<sequence>MDDMMVRQRSVASIPSKFETVLHEGGRERDGFWNRTHRFTYTDNELPGPGTYIAPGPAEHQATSYSKKGYTGMVSKSSRFQKPRRAAAPPPGSYDPDRGFRYLTEKANVSAVAASSSFSKPIVPDEVKLLRRNRAPAPGPGQYEVSGQRKPYSAPQAGKQAPFLSGTERWGTKIRVKRRDGTFAGEDPGETPEGGQEDAPSSPDLSRITGAFSAVLNNKVPSAAFKSKTGRKFEREKAAEVTLTDLLKPHPSQGPSLGIHVDIKPGVVKPALHVPGPGAYDPHLSEQLLTLERLRHSSMFSRTTLDRFGRPIQPKTNHPVVPGPGAYDPVPTGGGGWADAVRYEASMAPFVSGTDRGVDGVRKGVAPGPAYYNPSLPGKKSFHLNVQRRWL</sequence>
<reference evidence="2" key="1">
    <citation type="submission" date="2021-01" db="EMBL/GenBank/DDBJ databases">
        <authorList>
            <person name="Corre E."/>
            <person name="Pelletier E."/>
            <person name="Niang G."/>
            <person name="Scheremetjew M."/>
            <person name="Finn R."/>
            <person name="Kale V."/>
            <person name="Holt S."/>
            <person name="Cochrane G."/>
            <person name="Meng A."/>
            <person name="Brown T."/>
            <person name="Cohen L."/>
        </authorList>
    </citation>
    <scope>NUCLEOTIDE SEQUENCE</scope>
    <source>
        <strain evidence="2">CCMP443</strain>
    </source>
</reference>
<dbReference type="InterPro" id="IPR010736">
    <property type="entry name" value="SHIPPO-rpt"/>
</dbReference>
<name>A0A7S0VJH7_9CRYP</name>
<feature type="region of interest" description="Disordered" evidence="1">
    <location>
        <begin position="132"/>
        <end position="205"/>
    </location>
</feature>
<evidence type="ECO:0008006" key="3">
    <source>
        <dbReference type="Google" id="ProtNLM"/>
    </source>
</evidence>